<dbReference type="VEuPathDB" id="CryptoDB:Vbra_18382"/>
<protein>
    <submittedName>
        <fullName evidence="2">Uncharacterized protein</fullName>
    </submittedName>
</protein>
<keyword evidence="1" id="KW-0732">Signal</keyword>
<accession>A0A0G4GQK0</accession>
<evidence type="ECO:0000313" key="3">
    <source>
        <dbReference type="Proteomes" id="UP000041254"/>
    </source>
</evidence>
<feature type="chain" id="PRO_5005190346" evidence="1">
    <location>
        <begin position="23"/>
        <end position="146"/>
    </location>
</feature>
<evidence type="ECO:0000256" key="1">
    <source>
        <dbReference type="SAM" id="SignalP"/>
    </source>
</evidence>
<feature type="signal peptide" evidence="1">
    <location>
        <begin position="1"/>
        <end position="22"/>
    </location>
</feature>
<evidence type="ECO:0000313" key="2">
    <source>
        <dbReference type="EMBL" id="CEM32728.1"/>
    </source>
</evidence>
<gene>
    <name evidence="2" type="ORF">Vbra_18382</name>
</gene>
<reference evidence="2 3" key="1">
    <citation type="submission" date="2014-11" db="EMBL/GenBank/DDBJ databases">
        <authorList>
            <person name="Zhu J."/>
            <person name="Qi W."/>
            <person name="Song R."/>
        </authorList>
    </citation>
    <scope>NUCLEOTIDE SEQUENCE [LARGE SCALE GENOMIC DNA]</scope>
</reference>
<dbReference type="AlphaFoldDB" id="A0A0G4GQK0"/>
<sequence length="146" mass="17103">MKLSISVHVLLCLLLLACECSSLTPKSPRSQLRTRERLAKGIRNLQDKKGIWTPFYYPLYGLSGQKKIPLENERRTDFYLEHSDEDPFPPREVNVRRIAFEDDTPSLPSKVGVGEPFLTHPIDFNKPGPFRMLYLKKYYRYPKLFK</sequence>
<dbReference type="EMBL" id="CDMY01000759">
    <property type="protein sequence ID" value="CEM32728.1"/>
    <property type="molecule type" value="Genomic_DNA"/>
</dbReference>
<proteinExistence type="predicted"/>
<organism evidence="2 3">
    <name type="scientific">Vitrella brassicaformis (strain CCMP3155)</name>
    <dbReference type="NCBI Taxonomy" id="1169540"/>
    <lineage>
        <taxon>Eukaryota</taxon>
        <taxon>Sar</taxon>
        <taxon>Alveolata</taxon>
        <taxon>Colpodellida</taxon>
        <taxon>Vitrellaceae</taxon>
        <taxon>Vitrella</taxon>
    </lineage>
</organism>
<dbReference type="InParanoid" id="A0A0G4GQK0"/>
<keyword evidence="3" id="KW-1185">Reference proteome</keyword>
<dbReference type="PROSITE" id="PS51257">
    <property type="entry name" value="PROKAR_LIPOPROTEIN"/>
    <property type="match status" value="1"/>
</dbReference>
<name>A0A0G4GQK0_VITBC</name>
<dbReference type="Proteomes" id="UP000041254">
    <property type="component" value="Unassembled WGS sequence"/>
</dbReference>